<dbReference type="Proteomes" id="UP001140091">
    <property type="component" value="Unassembled WGS sequence"/>
</dbReference>
<sequence length="64" mass="7232">MAQHCAYPADEHLSKALYIMKYLAGTRNYSLVYEGHKGMAFGLESYTDADYAQDPMHRLSQTGN</sequence>
<comment type="caution">
    <text evidence="1">The sequence shown here is derived from an EMBL/GenBank/DDBJ whole genome shotgun (WGS) entry which is preliminary data.</text>
</comment>
<dbReference type="EMBL" id="JANBPK010001009">
    <property type="protein sequence ID" value="KAJ2927311.1"/>
    <property type="molecule type" value="Genomic_DNA"/>
</dbReference>
<gene>
    <name evidence="1" type="ORF">H1R20_g9779</name>
</gene>
<feature type="non-terminal residue" evidence="1">
    <location>
        <position position="64"/>
    </location>
</feature>
<organism evidence="1 2">
    <name type="scientific">Candolleomyces eurysporus</name>
    <dbReference type="NCBI Taxonomy" id="2828524"/>
    <lineage>
        <taxon>Eukaryota</taxon>
        <taxon>Fungi</taxon>
        <taxon>Dikarya</taxon>
        <taxon>Basidiomycota</taxon>
        <taxon>Agaricomycotina</taxon>
        <taxon>Agaricomycetes</taxon>
        <taxon>Agaricomycetidae</taxon>
        <taxon>Agaricales</taxon>
        <taxon>Agaricineae</taxon>
        <taxon>Psathyrellaceae</taxon>
        <taxon>Candolleomyces</taxon>
    </lineage>
</organism>
<name>A0A9W8J1G9_9AGAR</name>
<protein>
    <submittedName>
        <fullName evidence="1">Uncharacterized protein</fullName>
    </submittedName>
</protein>
<evidence type="ECO:0000313" key="2">
    <source>
        <dbReference type="Proteomes" id="UP001140091"/>
    </source>
</evidence>
<accession>A0A9W8J1G9</accession>
<proteinExistence type="predicted"/>
<dbReference type="OrthoDB" id="3344688at2759"/>
<reference evidence="1" key="1">
    <citation type="submission" date="2022-06" db="EMBL/GenBank/DDBJ databases">
        <title>Genome Sequence of Candolleomyces eurysporus.</title>
        <authorList>
            <person name="Buettner E."/>
        </authorList>
    </citation>
    <scope>NUCLEOTIDE SEQUENCE</scope>
    <source>
        <strain evidence="1">VTCC 930004</strain>
    </source>
</reference>
<dbReference type="AlphaFoldDB" id="A0A9W8J1G9"/>
<keyword evidence="2" id="KW-1185">Reference proteome</keyword>
<evidence type="ECO:0000313" key="1">
    <source>
        <dbReference type="EMBL" id="KAJ2927311.1"/>
    </source>
</evidence>